<comment type="catalytic activity">
    <reaction evidence="13 14">
        <text>protoporphyrinogen IX + 3 A = protoporphyrin IX + 3 AH2</text>
        <dbReference type="Rhea" id="RHEA:62000"/>
        <dbReference type="ChEBI" id="CHEBI:13193"/>
        <dbReference type="ChEBI" id="CHEBI:17499"/>
        <dbReference type="ChEBI" id="CHEBI:57306"/>
        <dbReference type="ChEBI" id="CHEBI:57307"/>
    </reaction>
</comment>
<comment type="cofactor">
    <cofactor evidence="14">
        <name>heme b</name>
        <dbReference type="ChEBI" id="CHEBI:60344"/>
    </cofactor>
    <text evidence="14">Binds 1 heme b (iron(II)-protoporphyrin IX) group per subunit.</text>
</comment>
<dbReference type="AlphaFoldDB" id="A0A1D7TKB7"/>
<dbReference type="STRING" id="1193502.SHALO_1666"/>
<dbReference type="EC" id="1.3.99.-" evidence="14"/>
<dbReference type="PANTHER" id="PTHR40255:SF1">
    <property type="entry name" value="PROTOPORPHYRINOGEN IX OXIDASE"/>
    <property type="match status" value="1"/>
</dbReference>
<evidence type="ECO:0000256" key="10">
    <source>
        <dbReference type="ARBA" id="ARBA00023002"/>
    </source>
</evidence>
<keyword evidence="5 14" id="KW-1003">Cell membrane</keyword>
<dbReference type="GO" id="GO:0006782">
    <property type="term" value="P:protoporphyrinogen IX biosynthetic process"/>
    <property type="evidence" value="ECO:0007669"/>
    <property type="project" value="UniProtKB-UniRule"/>
</dbReference>
<evidence type="ECO:0000256" key="14">
    <source>
        <dbReference type="PIRNR" id="PIRNR004638"/>
    </source>
</evidence>
<evidence type="ECO:0000313" key="16">
    <source>
        <dbReference type="EMBL" id="AOO65437.1"/>
    </source>
</evidence>
<accession>A0A1D7TKB7</accession>
<comment type="subcellular location">
    <subcellularLocation>
        <location evidence="1">Cell membrane</location>
        <topology evidence="1">Multi-pass membrane protein</topology>
    </subcellularLocation>
</comment>
<evidence type="ECO:0000256" key="11">
    <source>
        <dbReference type="ARBA" id="ARBA00023004"/>
    </source>
</evidence>
<dbReference type="PANTHER" id="PTHR40255">
    <property type="entry name" value="UPF0093 MEMBRANE PROTEIN SLR1790"/>
    <property type="match status" value="1"/>
</dbReference>
<evidence type="ECO:0000256" key="8">
    <source>
        <dbReference type="ARBA" id="ARBA00022723"/>
    </source>
</evidence>
<dbReference type="PIRSF" id="PIRSF004638">
    <property type="entry name" value="UCP004638"/>
    <property type="match status" value="1"/>
</dbReference>
<keyword evidence="10" id="KW-0560">Oxidoreductase</keyword>
<keyword evidence="9 15" id="KW-1133">Transmembrane helix</keyword>
<protein>
    <recommendedName>
        <fullName evidence="4 14">Protoporphyrinogen IX oxidase</fullName>
        <ecNumber evidence="14">1.3.99.-</ecNumber>
    </recommendedName>
</protein>
<comment type="pathway">
    <text evidence="2 14">Porphyrin-containing compound metabolism; protoporphyrin-IX biosynthesis; protoporphyrin-IX from protoporphyrinogen-IX: step 1/1.</text>
</comment>
<keyword evidence="6 14" id="KW-0349">Heme</keyword>
<keyword evidence="11 14" id="KW-0408">Iron</keyword>
<organism evidence="16 17">
    <name type="scientific">Sulfurospirillum halorespirans DSM 13726</name>
    <dbReference type="NCBI Taxonomy" id="1193502"/>
    <lineage>
        <taxon>Bacteria</taxon>
        <taxon>Pseudomonadati</taxon>
        <taxon>Campylobacterota</taxon>
        <taxon>Epsilonproteobacteria</taxon>
        <taxon>Campylobacterales</taxon>
        <taxon>Sulfurospirillaceae</taxon>
        <taxon>Sulfurospirillum</taxon>
    </lineage>
</organism>
<reference evidence="17" key="1">
    <citation type="submission" date="2016-08" db="EMBL/GenBank/DDBJ databases">
        <title>Complete genome sequence of the organohalide-respiring Epsilonproteobacterium Sulfurospirillum halorespirans.</title>
        <authorList>
            <person name="Goris T."/>
            <person name="Zimmermann J."/>
            <person name="Schenz B."/>
            <person name="Lemos M."/>
            <person name="Hackermueller J."/>
            <person name="Diekert G."/>
        </authorList>
    </citation>
    <scope>NUCLEOTIDE SEQUENCE [LARGE SCALE GENOMIC DNA]</scope>
    <source>
        <strain>DSM 13726</strain>
        <strain evidence="17">PCE-M2</strain>
    </source>
</reference>
<evidence type="ECO:0000313" key="17">
    <source>
        <dbReference type="Proteomes" id="UP000094609"/>
    </source>
</evidence>
<dbReference type="UniPathway" id="UPA00251">
    <property type="reaction ID" value="UER00324"/>
</dbReference>
<proteinExistence type="inferred from homology"/>
<keyword evidence="8 14" id="KW-0479">Metal-binding</keyword>
<dbReference type="RefSeq" id="WP_069478134.1">
    <property type="nucleotide sequence ID" value="NZ_CP017111.1"/>
</dbReference>
<comment type="function">
    <text evidence="14">Catalyzes the oxidation of protoporphyrinogen IX to protoporphyrin IX.</text>
</comment>
<feature type="transmembrane region" description="Helical" evidence="15">
    <location>
        <begin position="82"/>
        <end position="99"/>
    </location>
</feature>
<dbReference type="GO" id="GO:0046872">
    <property type="term" value="F:metal ion binding"/>
    <property type="evidence" value="ECO:0007669"/>
    <property type="project" value="UniProtKB-UniRule"/>
</dbReference>
<evidence type="ECO:0000256" key="3">
    <source>
        <dbReference type="ARBA" id="ARBA00006501"/>
    </source>
</evidence>
<comment type="similarity">
    <text evidence="3 14">Belongs to the HemJ family.</text>
</comment>
<dbReference type="GO" id="GO:0070818">
    <property type="term" value="F:protoporphyrinogen oxidase activity"/>
    <property type="evidence" value="ECO:0007669"/>
    <property type="project" value="UniProtKB-UniRule"/>
</dbReference>
<feature type="transmembrane region" description="Helical" evidence="15">
    <location>
        <begin position="50"/>
        <end position="70"/>
    </location>
</feature>
<feature type="transmembrane region" description="Helical" evidence="15">
    <location>
        <begin position="6"/>
        <end position="29"/>
    </location>
</feature>
<dbReference type="Proteomes" id="UP000094609">
    <property type="component" value="Chromosome"/>
</dbReference>
<gene>
    <name evidence="16" type="ORF">SHALO_1666</name>
</gene>
<evidence type="ECO:0000256" key="13">
    <source>
        <dbReference type="ARBA" id="ARBA00048390"/>
    </source>
</evidence>
<dbReference type="GO" id="GO:0005886">
    <property type="term" value="C:plasma membrane"/>
    <property type="evidence" value="ECO:0007669"/>
    <property type="project" value="UniProtKB-SubCell"/>
</dbReference>
<evidence type="ECO:0000256" key="2">
    <source>
        <dbReference type="ARBA" id="ARBA00005073"/>
    </source>
</evidence>
<evidence type="ECO:0000256" key="1">
    <source>
        <dbReference type="ARBA" id="ARBA00004651"/>
    </source>
</evidence>
<evidence type="ECO:0000256" key="5">
    <source>
        <dbReference type="ARBA" id="ARBA00022475"/>
    </source>
</evidence>
<dbReference type="KEGG" id="shal:SHALO_1666"/>
<evidence type="ECO:0000256" key="4">
    <source>
        <dbReference type="ARBA" id="ARBA00017504"/>
    </source>
</evidence>
<evidence type="ECO:0000256" key="6">
    <source>
        <dbReference type="ARBA" id="ARBA00022617"/>
    </source>
</evidence>
<evidence type="ECO:0000256" key="15">
    <source>
        <dbReference type="SAM" id="Phobius"/>
    </source>
</evidence>
<evidence type="ECO:0000256" key="12">
    <source>
        <dbReference type="ARBA" id="ARBA00023136"/>
    </source>
</evidence>
<dbReference type="EMBL" id="CP017111">
    <property type="protein sequence ID" value="AOO65437.1"/>
    <property type="molecule type" value="Genomic_DNA"/>
</dbReference>
<keyword evidence="12 14" id="KW-0472">Membrane</keyword>
<feature type="transmembrane region" description="Helical" evidence="15">
    <location>
        <begin position="120"/>
        <end position="138"/>
    </location>
</feature>
<dbReference type="Pfam" id="PF03653">
    <property type="entry name" value="UPF0093"/>
    <property type="match status" value="1"/>
</dbReference>
<dbReference type="PATRIC" id="fig|1193502.14.peg.1691"/>
<dbReference type="InterPro" id="IPR005265">
    <property type="entry name" value="HemJ-like"/>
</dbReference>
<keyword evidence="7 15" id="KW-0812">Transmembrane</keyword>
<keyword evidence="17" id="KW-1185">Reference proteome</keyword>
<evidence type="ECO:0000256" key="7">
    <source>
        <dbReference type="ARBA" id="ARBA00022692"/>
    </source>
</evidence>
<name>A0A1D7TKB7_9BACT</name>
<evidence type="ECO:0000256" key="9">
    <source>
        <dbReference type="ARBA" id="ARBA00022989"/>
    </source>
</evidence>
<sequence length="141" mass="16247">MNTYSVVLAFHVISIATWMIMLVYLPKLFVYHITATRDAQVQIAVQESSLYKVGTIAMILSIKFGLILLYLNPYLLKSGGWLHLKLTLAACMVVYHFTCKKFITQFAKERVSQNLRFFRVFRVIPEITTALIILLTIIKPF</sequence>